<reference evidence="2 3" key="1">
    <citation type="submission" date="2016-07" db="EMBL/GenBank/DDBJ databases">
        <authorList>
            <person name="Townsley L."/>
            <person name="Shank E.A."/>
        </authorList>
    </citation>
    <scope>NUCLEOTIDE SEQUENCE [LARGE SCALE GENOMIC DNA]</scope>
    <source>
        <strain evidence="2 3">CH01</strain>
    </source>
</reference>
<dbReference type="EMBL" id="MDKC01000004">
    <property type="protein sequence ID" value="ODG92991.1"/>
    <property type="molecule type" value="Genomic_DNA"/>
</dbReference>
<dbReference type="SUPFAM" id="SSF55031">
    <property type="entry name" value="Bacterial exopeptidase dimerisation domain"/>
    <property type="match status" value="1"/>
</dbReference>
<dbReference type="NCBIfam" id="TIGR01891">
    <property type="entry name" value="amidohydrolases"/>
    <property type="match status" value="1"/>
</dbReference>
<evidence type="ECO:0000259" key="1">
    <source>
        <dbReference type="Pfam" id="PF07687"/>
    </source>
</evidence>
<dbReference type="InterPro" id="IPR052030">
    <property type="entry name" value="Peptidase_M20/M20A_hydrolases"/>
</dbReference>
<feature type="domain" description="Peptidase M20 dimerisation" evidence="1">
    <location>
        <begin position="220"/>
        <end position="298"/>
    </location>
</feature>
<dbReference type="PANTHER" id="PTHR30575:SF3">
    <property type="entry name" value="PEPTIDASE M20 DIMERISATION DOMAIN-CONTAINING PROTEIN"/>
    <property type="match status" value="1"/>
</dbReference>
<dbReference type="PANTHER" id="PTHR30575">
    <property type="entry name" value="PEPTIDASE M20"/>
    <property type="match status" value="1"/>
</dbReference>
<dbReference type="InterPro" id="IPR011650">
    <property type="entry name" value="Peptidase_M20_dimer"/>
</dbReference>
<comment type="caution">
    <text evidence="2">The sequence shown here is derived from an EMBL/GenBank/DDBJ whole genome shotgun (WGS) entry which is preliminary data.</text>
</comment>
<dbReference type="Pfam" id="PF07687">
    <property type="entry name" value="M20_dimer"/>
    <property type="match status" value="1"/>
</dbReference>
<dbReference type="InterPro" id="IPR002933">
    <property type="entry name" value="Peptidase_M20"/>
</dbReference>
<dbReference type="SUPFAM" id="SSF53187">
    <property type="entry name" value="Zn-dependent exopeptidases"/>
    <property type="match status" value="1"/>
</dbReference>
<sequence>MKGSLINIRRDLHCFPEIGWTEFRTSSLIADFLSELGFEVKVGREIIVPESRMGVPDGKTIQEAKERALSFGANSYWIEKMEDGLTGVVGILDTGRIGPILAFRFDIDALEISEDKGSDHVPTNQNFCSKVEGYMHACGHDGHIAIGLGMAQLISKMKEKLSGKIKLIFQPAEEGARGARAMVDAGVFEDVDYFFSGHIGVTATKQNQLVCSVTDFFASTKFDLELEGVQAHAALAPHEGRNALLAASTITLQLYAISRHGLGDSRINVGVIQGGEGRNIIPAHAKLKFETRGTTNEVDQYMQNESLRIIQSVAQLYGIKEHTEVVGRSIIADCDADLANLVYDIGSNVKQTSEIVLSQPFLASEDVTYMMKEVQKNGGMATYLLFGTELAAGHHNCAFDFNEKTIAYAVEVYGNLLVHLAR</sequence>
<dbReference type="Pfam" id="PF01546">
    <property type="entry name" value="Peptidase_M20"/>
    <property type="match status" value="1"/>
</dbReference>
<dbReference type="PIRSF" id="PIRSF005962">
    <property type="entry name" value="Pept_M20D_amidohydro"/>
    <property type="match status" value="1"/>
</dbReference>
<gene>
    <name evidence="2" type="ORF">BED47_17385</name>
</gene>
<evidence type="ECO:0000313" key="2">
    <source>
        <dbReference type="EMBL" id="ODG92991.1"/>
    </source>
</evidence>
<proteinExistence type="predicted"/>
<keyword evidence="3" id="KW-1185">Reference proteome</keyword>
<protein>
    <recommendedName>
        <fullName evidence="1">Peptidase M20 dimerisation domain-containing protein</fullName>
    </recommendedName>
</protein>
<organism evidence="2 3">
    <name type="scientific">Gottfriedia luciferensis</name>
    <dbReference type="NCBI Taxonomy" id="178774"/>
    <lineage>
        <taxon>Bacteria</taxon>
        <taxon>Bacillati</taxon>
        <taxon>Bacillota</taxon>
        <taxon>Bacilli</taxon>
        <taxon>Bacillales</taxon>
        <taxon>Bacillaceae</taxon>
        <taxon>Gottfriedia</taxon>
    </lineage>
</organism>
<accession>A0ABX2ZTB1</accession>
<name>A0ABX2ZTB1_9BACI</name>
<dbReference type="Proteomes" id="UP000094580">
    <property type="component" value="Unassembled WGS sequence"/>
</dbReference>
<dbReference type="InterPro" id="IPR017439">
    <property type="entry name" value="Amidohydrolase"/>
</dbReference>
<dbReference type="Gene3D" id="3.40.630.10">
    <property type="entry name" value="Zn peptidases"/>
    <property type="match status" value="2"/>
</dbReference>
<evidence type="ECO:0000313" key="3">
    <source>
        <dbReference type="Proteomes" id="UP000094580"/>
    </source>
</evidence>
<dbReference type="InterPro" id="IPR036264">
    <property type="entry name" value="Bact_exopeptidase_dim_dom"/>
</dbReference>